<feature type="transmembrane region" description="Helical" evidence="7">
    <location>
        <begin position="153"/>
        <end position="173"/>
    </location>
</feature>
<dbReference type="InterPro" id="IPR011701">
    <property type="entry name" value="MFS"/>
</dbReference>
<feature type="domain" description="Major facilitator superfamily (MFS) profile" evidence="8">
    <location>
        <begin position="1"/>
        <end position="386"/>
    </location>
</feature>
<name>A0ABT1A3A7_9PSEU</name>
<keyword evidence="3" id="KW-1003">Cell membrane</keyword>
<keyword evidence="6 7" id="KW-0472">Membrane</keyword>
<keyword evidence="2" id="KW-0813">Transport</keyword>
<reference evidence="9" key="1">
    <citation type="submission" date="2021-04" db="EMBL/GenBank/DDBJ databases">
        <title>Pseudonocardia sp. nov., isolated from sandy soil of mangrove forest.</title>
        <authorList>
            <person name="Zan Z."/>
            <person name="Huang R."/>
            <person name="Liu W."/>
        </authorList>
    </citation>
    <scope>NUCLEOTIDE SEQUENCE</scope>
    <source>
        <strain evidence="9">S2-4</strain>
    </source>
</reference>
<dbReference type="InterPro" id="IPR050171">
    <property type="entry name" value="MFS_Transporters"/>
</dbReference>
<evidence type="ECO:0000256" key="6">
    <source>
        <dbReference type="ARBA" id="ARBA00023136"/>
    </source>
</evidence>
<dbReference type="Pfam" id="PF07690">
    <property type="entry name" value="MFS_1"/>
    <property type="match status" value="1"/>
</dbReference>
<feature type="transmembrane region" description="Helical" evidence="7">
    <location>
        <begin position="271"/>
        <end position="287"/>
    </location>
</feature>
<keyword evidence="10" id="KW-1185">Reference proteome</keyword>
<dbReference type="SUPFAM" id="SSF103473">
    <property type="entry name" value="MFS general substrate transporter"/>
    <property type="match status" value="1"/>
</dbReference>
<dbReference type="Proteomes" id="UP001165283">
    <property type="component" value="Unassembled WGS sequence"/>
</dbReference>
<evidence type="ECO:0000256" key="4">
    <source>
        <dbReference type="ARBA" id="ARBA00022692"/>
    </source>
</evidence>
<keyword evidence="5 7" id="KW-1133">Transmembrane helix</keyword>
<evidence type="ECO:0000256" key="3">
    <source>
        <dbReference type="ARBA" id="ARBA00022475"/>
    </source>
</evidence>
<evidence type="ECO:0000313" key="10">
    <source>
        <dbReference type="Proteomes" id="UP001165283"/>
    </source>
</evidence>
<dbReference type="InterPro" id="IPR020846">
    <property type="entry name" value="MFS_dom"/>
</dbReference>
<dbReference type="InterPro" id="IPR036259">
    <property type="entry name" value="MFS_trans_sf"/>
</dbReference>
<evidence type="ECO:0000256" key="1">
    <source>
        <dbReference type="ARBA" id="ARBA00004651"/>
    </source>
</evidence>
<feature type="transmembrane region" description="Helical" evidence="7">
    <location>
        <begin position="127"/>
        <end position="147"/>
    </location>
</feature>
<evidence type="ECO:0000256" key="5">
    <source>
        <dbReference type="ARBA" id="ARBA00022989"/>
    </source>
</evidence>
<feature type="transmembrane region" description="Helical" evidence="7">
    <location>
        <begin position="231"/>
        <end position="250"/>
    </location>
</feature>
<protein>
    <submittedName>
        <fullName evidence="9">MFS transporter</fullName>
    </submittedName>
</protein>
<dbReference type="Gene3D" id="1.20.1250.20">
    <property type="entry name" value="MFS general substrate transporter like domains"/>
    <property type="match status" value="1"/>
</dbReference>
<feature type="transmembrane region" description="Helical" evidence="7">
    <location>
        <begin position="20"/>
        <end position="43"/>
    </location>
</feature>
<keyword evidence="4 7" id="KW-0812">Transmembrane</keyword>
<organism evidence="9 10">
    <name type="scientific">Pseudonocardia humida</name>
    <dbReference type="NCBI Taxonomy" id="2800819"/>
    <lineage>
        <taxon>Bacteria</taxon>
        <taxon>Bacillati</taxon>
        <taxon>Actinomycetota</taxon>
        <taxon>Actinomycetes</taxon>
        <taxon>Pseudonocardiales</taxon>
        <taxon>Pseudonocardiaceae</taxon>
        <taxon>Pseudonocardia</taxon>
    </lineage>
</organism>
<sequence length="396" mass="40333">MAAHAANALGDGSFHVTSALFFAQVVGLSAAQTGLCLTLAWTAGFLLTTPLGLLADRIGLRRSAVLWSLVIAAALVAVAVSGLRDPVPFTALIALYAVAQSALAATRQALVATTIAPERRVTVRARLHVAVNTGLGLGAGLGGLALLVGTPTAFLAVFVFDALTFLVAAAVIARLPRPTAQVSAAAPRSLRLDVLRDRRYVVAAALTAVLYLYMPMLTVALPLFIAQRTAAPGWSIALLFVVNTIGVLLVQVRAARTVHSLPSAAVALRRAGLVLLVSCLVMAGSAATDSAAVALSVLVVGAVLQVLGEVVLAAASWHVGFALADPDRPGQWQGLWSSGQPLARAVGPVVLTALLLSWSGPGWLVLGGVFAGVGLLLAAVVTRAARAGSPPIPLAA</sequence>
<evidence type="ECO:0000313" key="9">
    <source>
        <dbReference type="EMBL" id="MCO1657491.1"/>
    </source>
</evidence>
<dbReference type="PANTHER" id="PTHR23517:SF2">
    <property type="entry name" value="MULTIDRUG RESISTANCE PROTEIN MDTH"/>
    <property type="match status" value="1"/>
</dbReference>
<dbReference type="PROSITE" id="PS50850">
    <property type="entry name" value="MFS"/>
    <property type="match status" value="1"/>
</dbReference>
<dbReference type="EMBL" id="JAGSOV010000042">
    <property type="protein sequence ID" value="MCO1657491.1"/>
    <property type="molecule type" value="Genomic_DNA"/>
</dbReference>
<evidence type="ECO:0000256" key="7">
    <source>
        <dbReference type="SAM" id="Phobius"/>
    </source>
</evidence>
<proteinExistence type="predicted"/>
<feature type="transmembrane region" description="Helical" evidence="7">
    <location>
        <begin position="364"/>
        <end position="382"/>
    </location>
</feature>
<gene>
    <name evidence="9" type="ORF">KDL28_20750</name>
</gene>
<feature type="transmembrane region" description="Helical" evidence="7">
    <location>
        <begin position="200"/>
        <end position="225"/>
    </location>
</feature>
<dbReference type="PANTHER" id="PTHR23517">
    <property type="entry name" value="RESISTANCE PROTEIN MDTM, PUTATIVE-RELATED-RELATED"/>
    <property type="match status" value="1"/>
</dbReference>
<comment type="subcellular location">
    <subcellularLocation>
        <location evidence="1">Cell membrane</location>
        <topology evidence="1">Multi-pass membrane protein</topology>
    </subcellularLocation>
</comment>
<comment type="caution">
    <text evidence="9">The sequence shown here is derived from an EMBL/GenBank/DDBJ whole genome shotgun (WGS) entry which is preliminary data.</text>
</comment>
<evidence type="ECO:0000259" key="8">
    <source>
        <dbReference type="PROSITE" id="PS50850"/>
    </source>
</evidence>
<evidence type="ECO:0000256" key="2">
    <source>
        <dbReference type="ARBA" id="ARBA00022448"/>
    </source>
</evidence>
<accession>A0ABT1A3A7</accession>
<feature type="transmembrane region" description="Helical" evidence="7">
    <location>
        <begin position="89"/>
        <end position="106"/>
    </location>
</feature>
<feature type="transmembrane region" description="Helical" evidence="7">
    <location>
        <begin position="64"/>
        <end position="83"/>
    </location>
</feature>